<dbReference type="Proteomes" id="UP000631576">
    <property type="component" value="Unassembled WGS sequence"/>
</dbReference>
<keyword evidence="3" id="KW-1185">Reference proteome</keyword>
<keyword evidence="1" id="KW-0472">Membrane</keyword>
<evidence type="ECO:0000313" key="3">
    <source>
        <dbReference type="Proteomes" id="UP000631576"/>
    </source>
</evidence>
<comment type="caution">
    <text evidence="2">The sequence shown here is derived from an EMBL/GenBank/DDBJ whole genome shotgun (WGS) entry which is preliminary data.</text>
</comment>
<name>A0ABR7GAJ6_9FIRM</name>
<evidence type="ECO:0000313" key="2">
    <source>
        <dbReference type="EMBL" id="MBC5684455.1"/>
    </source>
</evidence>
<feature type="transmembrane region" description="Helical" evidence="1">
    <location>
        <begin position="64"/>
        <end position="85"/>
    </location>
</feature>
<keyword evidence="1" id="KW-1133">Transmembrane helix</keyword>
<feature type="transmembrane region" description="Helical" evidence="1">
    <location>
        <begin position="9"/>
        <end position="25"/>
    </location>
</feature>
<feature type="transmembrane region" description="Helical" evidence="1">
    <location>
        <begin position="97"/>
        <end position="117"/>
    </location>
</feature>
<gene>
    <name evidence="2" type="ORF">H8S40_13100</name>
</gene>
<feature type="transmembrane region" description="Helical" evidence="1">
    <location>
        <begin position="31"/>
        <end position="52"/>
    </location>
</feature>
<protein>
    <submittedName>
        <fullName evidence="2">Uncharacterized protein</fullName>
    </submittedName>
</protein>
<proteinExistence type="predicted"/>
<keyword evidence="1" id="KW-0812">Transmembrane</keyword>
<dbReference type="RefSeq" id="WP_117807092.1">
    <property type="nucleotide sequence ID" value="NZ_JACOPE010000001.1"/>
</dbReference>
<sequence>MKDKQLDKWAVFVFLLIVLIIRLLLKDEQSKGIQIIGLLGVIIALADLYGNLYKVNHEKDKFRIISGLAVVIVFLFMIILAGMFWNFIVLGSKGNDILTILALLISLPSDLYCSWVTKYIDN</sequence>
<dbReference type="EMBL" id="JACOPE010000001">
    <property type="protein sequence ID" value="MBC5684455.1"/>
    <property type="molecule type" value="Genomic_DNA"/>
</dbReference>
<accession>A0ABR7GAJ6</accession>
<evidence type="ECO:0000256" key="1">
    <source>
        <dbReference type="SAM" id="Phobius"/>
    </source>
</evidence>
<reference evidence="2 3" key="1">
    <citation type="submission" date="2020-08" db="EMBL/GenBank/DDBJ databases">
        <title>Genome public.</title>
        <authorList>
            <person name="Liu C."/>
            <person name="Sun Q."/>
        </authorList>
    </citation>
    <scope>NUCLEOTIDE SEQUENCE [LARGE SCALE GENOMIC DNA]</scope>
    <source>
        <strain evidence="2 3">NSJ-13</strain>
    </source>
</reference>
<organism evidence="2 3">
    <name type="scientific">Ruminococcus hominis</name>
    <dbReference type="NCBI Taxonomy" id="2763065"/>
    <lineage>
        <taxon>Bacteria</taxon>
        <taxon>Bacillati</taxon>
        <taxon>Bacillota</taxon>
        <taxon>Clostridia</taxon>
        <taxon>Eubacteriales</taxon>
        <taxon>Oscillospiraceae</taxon>
        <taxon>Ruminococcus</taxon>
    </lineage>
</organism>